<proteinExistence type="predicted"/>
<dbReference type="STRING" id="93684.SAMN05421853_10289"/>
<reference evidence="2" key="1">
    <citation type="submission" date="2016-10" db="EMBL/GenBank/DDBJ databases">
        <authorList>
            <person name="Varghese N."/>
            <person name="Submissions S."/>
        </authorList>
    </citation>
    <scope>NUCLEOTIDE SEQUENCE [LARGE SCALE GENOMIC DNA]</scope>
    <source>
        <strain evidence="2">JCM 10271</strain>
    </source>
</reference>
<accession>A0A1I5W2P5</accession>
<evidence type="ECO:0000313" key="2">
    <source>
        <dbReference type="Proteomes" id="UP000243106"/>
    </source>
</evidence>
<protein>
    <submittedName>
        <fullName evidence="1">Uncharacterized protein</fullName>
    </submittedName>
</protein>
<evidence type="ECO:0000313" key="1">
    <source>
        <dbReference type="EMBL" id="SFQ13960.1"/>
    </source>
</evidence>
<dbReference type="RefSeq" id="WP_093009372.1">
    <property type="nucleotide sequence ID" value="NZ_FOXV01000002.1"/>
</dbReference>
<dbReference type="EMBL" id="FOXV01000002">
    <property type="protein sequence ID" value="SFQ13960.1"/>
    <property type="molecule type" value="Genomic_DNA"/>
</dbReference>
<dbReference type="AlphaFoldDB" id="A0A1I5W2P5"/>
<organism evidence="1 2">
    <name type="scientific">Roseivivax halotolerans</name>
    <dbReference type="NCBI Taxonomy" id="93684"/>
    <lineage>
        <taxon>Bacteria</taxon>
        <taxon>Pseudomonadati</taxon>
        <taxon>Pseudomonadota</taxon>
        <taxon>Alphaproteobacteria</taxon>
        <taxon>Rhodobacterales</taxon>
        <taxon>Roseobacteraceae</taxon>
        <taxon>Roseivivax</taxon>
    </lineage>
</organism>
<sequence length="79" mass="8854">MKKSRAHVTDHAVIRYLERELDIDIETVRRRIGRAVDAADVPMGASGVAIGRLIYKLAHDESGVTVITCIERSRPERGR</sequence>
<dbReference type="Proteomes" id="UP000243106">
    <property type="component" value="Unassembled WGS sequence"/>
</dbReference>
<name>A0A1I5W2P5_9RHOB</name>
<keyword evidence="2" id="KW-1185">Reference proteome</keyword>
<gene>
    <name evidence="1" type="ORF">SAMN05421853_10289</name>
</gene>